<dbReference type="NCBIfam" id="TIGR00615">
    <property type="entry name" value="recR"/>
    <property type="match status" value="1"/>
</dbReference>
<dbReference type="HAMAP" id="MF_00017">
    <property type="entry name" value="RecR"/>
    <property type="match status" value="1"/>
</dbReference>
<keyword evidence="4 7" id="KW-0862">Zinc</keyword>
<dbReference type="InterPro" id="IPR023627">
    <property type="entry name" value="Rcmb_RecR"/>
</dbReference>
<evidence type="ECO:0000256" key="3">
    <source>
        <dbReference type="ARBA" id="ARBA00022771"/>
    </source>
</evidence>
<comment type="similarity">
    <text evidence="7">Belongs to the RecR family.</text>
</comment>
<dbReference type="InterPro" id="IPR006171">
    <property type="entry name" value="TOPRIM_dom"/>
</dbReference>
<dbReference type="PROSITE" id="PS50880">
    <property type="entry name" value="TOPRIM"/>
    <property type="match status" value="1"/>
</dbReference>
<comment type="caution">
    <text evidence="9">The sequence shown here is derived from an EMBL/GenBank/DDBJ whole genome shotgun (WGS) entry which is preliminary data.</text>
</comment>
<dbReference type="Proteomes" id="UP000176639">
    <property type="component" value="Unassembled WGS sequence"/>
</dbReference>
<comment type="caution">
    <text evidence="7">Lacks conserved residue(s) required for the propagation of feature annotation.</text>
</comment>
<evidence type="ECO:0000256" key="1">
    <source>
        <dbReference type="ARBA" id="ARBA00022723"/>
    </source>
</evidence>
<dbReference type="GO" id="GO:0006310">
    <property type="term" value="P:DNA recombination"/>
    <property type="evidence" value="ECO:0007669"/>
    <property type="project" value="UniProtKB-UniRule"/>
</dbReference>
<sequence length="206" mass="22886">MTPKTIQAVIDHFTRLPGIGPRQATRIAFFLLKLSPSEVTSLSRSLIALKEKIKICPVCFAGFEVTGDEKTCTICANQKRIKTSICVVERESDIEPIEKTGIFKGTYHVVGESVDILERATPATITHLLNRITYIQKQLPPERQKTIEVILALNATVEGDAFALYIERLLRPLSVTITRLGKGLASGAELEYADQQTLIHALENRK</sequence>
<dbReference type="GO" id="GO:0003677">
    <property type="term" value="F:DNA binding"/>
    <property type="evidence" value="ECO:0007669"/>
    <property type="project" value="UniProtKB-UniRule"/>
</dbReference>
<dbReference type="Gene3D" id="1.10.8.420">
    <property type="entry name" value="RecR Domain 1"/>
    <property type="match status" value="1"/>
</dbReference>
<keyword evidence="2 7" id="KW-0227">DNA damage</keyword>
<feature type="domain" description="Toprim" evidence="8">
    <location>
        <begin position="83"/>
        <end position="185"/>
    </location>
</feature>
<dbReference type="Gene3D" id="3.40.1360.10">
    <property type="match status" value="1"/>
</dbReference>
<evidence type="ECO:0000313" key="10">
    <source>
        <dbReference type="Proteomes" id="UP000176639"/>
    </source>
</evidence>
<evidence type="ECO:0000256" key="2">
    <source>
        <dbReference type="ARBA" id="ARBA00022763"/>
    </source>
</evidence>
<name>A0A1F5B1D1_9BACT</name>
<organism evidence="9 10">
    <name type="scientific">Candidatus Azambacteria bacterium RBG_16_47_10</name>
    <dbReference type="NCBI Taxonomy" id="1797292"/>
    <lineage>
        <taxon>Bacteria</taxon>
        <taxon>Candidatus Azamiibacteriota</taxon>
    </lineage>
</organism>
<evidence type="ECO:0000259" key="8">
    <source>
        <dbReference type="PROSITE" id="PS50880"/>
    </source>
</evidence>
<dbReference type="Pfam" id="PF21175">
    <property type="entry name" value="RecR_C"/>
    <property type="match status" value="1"/>
</dbReference>
<dbReference type="Pfam" id="PF21176">
    <property type="entry name" value="RecR_HhH"/>
    <property type="match status" value="1"/>
</dbReference>
<dbReference type="InterPro" id="IPR000093">
    <property type="entry name" value="DNA_Rcmb_RecR"/>
</dbReference>
<dbReference type="Pfam" id="PF13662">
    <property type="entry name" value="Toprim_4"/>
    <property type="match status" value="1"/>
</dbReference>
<keyword evidence="1 7" id="KW-0479">Metal-binding</keyword>
<evidence type="ECO:0000256" key="7">
    <source>
        <dbReference type="HAMAP-Rule" id="MF_00017"/>
    </source>
</evidence>
<keyword evidence="5 7" id="KW-0233">DNA recombination</keyword>
<reference evidence="9 10" key="1">
    <citation type="journal article" date="2016" name="Nat. Commun.">
        <title>Thousands of microbial genomes shed light on interconnected biogeochemical processes in an aquifer system.</title>
        <authorList>
            <person name="Anantharaman K."/>
            <person name="Brown C.T."/>
            <person name="Hug L.A."/>
            <person name="Sharon I."/>
            <person name="Castelle C.J."/>
            <person name="Probst A.J."/>
            <person name="Thomas B.C."/>
            <person name="Singh A."/>
            <person name="Wilkins M.J."/>
            <person name="Karaoz U."/>
            <person name="Brodie E.L."/>
            <person name="Williams K.H."/>
            <person name="Hubbard S.S."/>
            <person name="Banfield J.F."/>
        </authorList>
    </citation>
    <scope>NUCLEOTIDE SEQUENCE [LARGE SCALE GENOMIC DNA]</scope>
</reference>
<evidence type="ECO:0000256" key="4">
    <source>
        <dbReference type="ARBA" id="ARBA00022833"/>
    </source>
</evidence>
<keyword evidence="6 7" id="KW-0234">DNA repair</keyword>
<keyword evidence="3 7" id="KW-0863">Zinc-finger</keyword>
<dbReference type="PANTHER" id="PTHR30446:SF0">
    <property type="entry name" value="RECOMBINATION PROTEIN RECR"/>
    <property type="match status" value="1"/>
</dbReference>
<accession>A0A1F5B1D1</accession>
<evidence type="ECO:0000256" key="5">
    <source>
        <dbReference type="ARBA" id="ARBA00023172"/>
    </source>
</evidence>
<dbReference type="EMBL" id="MEYI01000004">
    <property type="protein sequence ID" value="OGD24377.1"/>
    <property type="molecule type" value="Genomic_DNA"/>
</dbReference>
<protein>
    <recommendedName>
        <fullName evidence="7">Recombination protein RecR</fullName>
    </recommendedName>
</protein>
<dbReference type="SUPFAM" id="SSF111304">
    <property type="entry name" value="Recombination protein RecR"/>
    <property type="match status" value="1"/>
</dbReference>
<evidence type="ECO:0000256" key="6">
    <source>
        <dbReference type="ARBA" id="ARBA00023204"/>
    </source>
</evidence>
<evidence type="ECO:0000313" key="9">
    <source>
        <dbReference type="EMBL" id="OGD24377.1"/>
    </source>
</evidence>
<dbReference type="GO" id="GO:0006281">
    <property type="term" value="P:DNA repair"/>
    <property type="evidence" value="ECO:0007669"/>
    <property type="project" value="UniProtKB-UniRule"/>
</dbReference>
<comment type="function">
    <text evidence="7">May play a role in DNA repair. It seems to be involved in an RecBC-independent recombinational process of DNA repair. It may act with RecF and RecO.</text>
</comment>
<dbReference type="GO" id="GO:0008270">
    <property type="term" value="F:zinc ion binding"/>
    <property type="evidence" value="ECO:0007669"/>
    <property type="project" value="UniProtKB-KW"/>
</dbReference>
<gene>
    <name evidence="7" type="primary">recR</name>
    <name evidence="9" type="ORF">A2Z10_00310</name>
</gene>
<dbReference type="AlphaFoldDB" id="A0A1F5B1D1"/>
<dbReference type="SMART" id="SM00493">
    <property type="entry name" value="TOPRIM"/>
    <property type="match status" value="1"/>
</dbReference>
<dbReference type="PANTHER" id="PTHR30446">
    <property type="entry name" value="RECOMBINATION PROTEIN RECR"/>
    <property type="match status" value="1"/>
</dbReference>
<proteinExistence type="inferred from homology"/>